<evidence type="ECO:0000313" key="2">
    <source>
        <dbReference type="EMBL" id="BBI98443.1"/>
    </source>
</evidence>
<keyword evidence="3" id="KW-1185">Reference proteome</keyword>
<evidence type="ECO:0000259" key="1">
    <source>
        <dbReference type="Pfam" id="PF13649"/>
    </source>
</evidence>
<dbReference type="InterPro" id="IPR041698">
    <property type="entry name" value="Methyltransf_25"/>
</dbReference>
<dbReference type="SUPFAM" id="SSF53335">
    <property type="entry name" value="S-adenosyl-L-methionine-dependent methyltransferases"/>
    <property type="match status" value="1"/>
</dbReference>
<accession>A0AAN1SX49</accession>
<evidence type="ECO:0000313" key="3">
    <source>
        <dbReference type="Proteomes" id="UP001319121"/>
    </source>
</evidence>
<dbReference type="InterPro" id="IPR029063">
    <property type="entry name" value="SAM-dependent_MTases_sf"/>
</dbReference>
<dbReference type="CDD" id="cd02440">
    <property type="entry name" value="AdoMet_MTases"/>
    <property type="match status" value="1"/>
</dbReference>
<sequence>MRLYERFLKGGVPEYLARYYWWAYLWEKSIWFFDHQPIINAILFGQYDTLLKKTLAQVEARPGAQLLQLTCVYGKLTPSLLKHTGNEVHLCDVAVGQLNLARSKTLEASGQCHLARMNAETLGYADDAFDQAIVFFLFHELPTQARQHVYDEIARVVKRGGSVLVTEYGSTPHRHWLYRFAPFRWLLGRLEPFLPGFWQEDVNAKLSEALQKRGKALAGEPQVEHCFARFYRVMRFDLL</sequence>
<dbReference type="RefSeq" id="WP_212786087.1">
    <property type="nucleotide sequence ID" value="NZ_AP019536.1"/>
</dbReference>
<name>A0AAN1SX49_9PROT</name>
<dbReference type="EMBL" id="AP019536">
    <property type="protein sequence ID" value="BBI98443.1"/>
    <property type="molecule type" value="Genomic_DNA"/>
</dbReference>
<proteinExistence type="predicted"/>
<dbReference type="Proteomes" id="UP001319121">
    <property type="component" value="Chromosome"/>
</dbReference>
<dbReference type="AlphaFoldDB" id="A0AAN1SX49"/>
<dbReference type="Pfam" id="PF13649">
    <property type="entry name" value="Methyltransf_25"/>
    <property type="match status" value="1"/>
</dbReference>
<gene>
    <name evidence="2" type="ORF">FGKAn22_01360</name>
</gene>
<dbReference type="KEGG" id="fku:FGKAn22_01360"/>
<protein>
    <recommendedName>
        <fullName evidence="1">Methyltransferase domain-containing protein</fullName>
    </recommendedName>
</protein>
<reference evidence="2 3" key="1">
    <citation type="submission" date="2019-03" db="EMBL/GenBank/DDBJ databases">
        <title>Complete genome sequence of Ferrigenium kumadai strain An22, a microaerophilic iron-oxidizing bacterium isolated from a paddy field soil.</title>
        <authorList>
            <person name="Watanabe T."/>
            <person name="Asakawa S."/>
        </authorList>
    </citation>
    <scope>NUCLEOTIDE SEQUENCE [LARGE SCALE GENOMIC DNA]</scope>
    <source>
        <strain evidence="2 3">An22</strain>
    </source>
</reference>
<organism evidence="2 3">
    <name type="scientific">Ferrigenium kumadai</name>
    <dbReference type="NCBI Taxonomy" id="1682490"/>
    <lineage>
        <taxon>Bacteria</taxon>
        <taxon>Pseudomonadati</taxon>
        <taxon>Pseudomonadota</taxon>
        <taxon>Betaproteobacteria</taxon>
        <taxon>Nitrosomonadales</taxon>
        <taxon>Gallionellaceae</taxon>
        <taxon>Ferrigenium</taxon>
    </lineage>
</organism>
<dbReference type="Gene3D" id="3.40.50.150">
    <property type="entry name" value="Vaccinia Virus protein VP39"/>
    <property type="match status" value="1"/>
</dbReference>
<feature type="domain" description="Methyltransferase" evidence="1">
    <location>
        <begin position="67"/>
        <end position="161"/>
    </location>
</feature>